<gene>
    <name evidence="4" type="primary">Dsim\GD18197</name>
    <name evidence="4" type="ORF">Dsim_GD18197</name>
</gene>
<feature type="domain" description="Peptidase S8 pro-domain" evidence="3">
    <location>
        <begin position="236"/>
        <end position="263"/>
    </location>
</feature>
<feature type="compositionally biased region" description="Pro residues" evidence="1">
    <location>
        <begin position="166"/>
        <end position="181"/>
    </location>
</feature>
<name>B4QUW2_DROSI</name>
<keyword evidence="5" id="KW-1185">Reference proteome</keyword>
<dbReference type="OrthoDB" id="300641at2759"/>
<dbReference type="AlphaFoldDB" id="B4QUW2"/>
<feature type="compositionally biased region" description="Low complexity" evidence="1">
    <location>
        <begin position="152"/>
        <end position="165"/>
    </location>
</feature>
<dbReference type="PhylomeDB" id="B4QUW2"/>
<feature type="region of interest" description="Disordered" evidence="1">
    <location>
        <begin position="204"/>
        <end position="223"/>
    </location>
</feature>
<dbReference type="OMA" id="SHAARSC"/>
<feature type="transmembrane region" description="Helical" evidence="2">
    <location>
        <begin position="120"/>
        <end position="143"/>
    </location>
</feature>
<dbReference type="SUPFAM" id="SSF54897">
    <property type="entry name" value="Protease propeptides/inhibitors"/>
    <property type="match status" value="1"/>
</dbReference>
<reference evidence="4 5" key="1">
    <citation type="journal article" date="2007" name="Nature">
        <title>Evolution of genes and genomes on the Drosophila phylogeny.</title>
        <authorList>
            <consortium name="Drosophila 12 Genomes Consortium"/>
            <person name="Clark A.G."/>
            <person name="Eisen M.B."/>
            <person name="Smith D.R."/>
            <person name="Bergman C.M."/>
            <person name="Oliver B."/>
            <person name="Markow T.A."/>
            <person name="Kaufman T.C."/>
            <person name="Kellis M."/>
            <person name="Gelbart W."/>
            <person name="Iyer V.N."/>
            <person name="Pollard D.A."/>
            <person name="Sackton T.B."/>
            <person name="Larracuente A.M."/>
            <person name="Singh N.D."/>
            <person name="Abad J.P."/>
            <person name="Abt D.N."/>
            <person name="Adryan B."/>
            <person name="Aguade M."/>
            <person name="Akashi H."/>
            <person name="Anderson W.W."/>
            <person name="Aquadro C.F."/>
            <person name="Ardell D.H."/>
            <person name="Arguello R."/>
            <person name="Artieri C.G."/>
            <person name="Barbash D.A."/>
            <person name="Barker D."/>
            <person name="Barsanti P."/>
            <person name="Batterham P."/>
            <person name="Batzoglou S."/>
            <person name="Begun D."/>
            <person name="Bhutkar A."/>
            <person name="Blanco E."/>
            <person name="Bosak S.A."/>
            <person name="Bradley R.K."/>
            <person name="Brand A.D."/>
            <person name="Brent M.R."/>
            <person name="Brooks A.N."/>
            <person name="Brown R.H."/>
            <person name="Butlin R.K."/>
            <person name="Caggese C."/>
            <person name="Calvi B.R."/>
            <person name="Bernardo de Carvalho A."/>
            <person name="Caspi A."/>
            <person name="Castrezana S."/>
            <person name="Celniker S.E."/>
            <person name="Chang J.L."/>
            <person name="Chapple C."/>
            <person name="Chatterji S."/>
            <person name="Chinwalla A."/>
            <person name="Civetta A."/>
            <person name="Clifton S.W."/>
            <person name="Comeron J.M."/>
            <person name="Costello J.C."/>
            <person name="Coyne J.A."/>
            <person name="Daub J."/>
            <person name="David R.G."/>
            <person name="Delcher A.L."/>
            <person name="Delehaunty K."/>
            <person name="Do C.B."/>
            <person name="Ebling H."/>
            <person name="Edwards K."/>
            <person name="Eickbush T."/>
            <person name="Evans J.D."/>
            <person name="Filipski A."/>
            <person name="Findeiss S."/>
            <person name="Freyhult E."/>
            <person name="Fulton L."/>
            <person name="Fulton R."/>
            <person name="Garcia A.C."/>
            <person name="Gardiner A."/>
            <person name="Garfield D.A."/>
            <person name="Garvin B.E."/>
            <person name="Gibson G."/>
            <person name="Gilbert D."/>
            <person name="Gnerre S."/>
            <person name="Godfrey J."/>
            <person name="Good R."/>
            <person name="Gotea V."/>
            <person name="Gravely B."/>
            <person name="Greenberg A.J."/>
            <person name="Griffiths-Jones S."/>
            <person name="Gross S."/>
            <person name="Guigo R."/>
            <person name="Gustafson E.A."/>
            <person name="Haerty W."/>
            <person name="Hahn M.W."/>
            <person name="Halligan D.L."/>
            <person name="Halpern A.L."/>
            <person name="Halter G.M."/>
            <person name="Han M.V."/>
            <person name="Heger A."/>
            <person name="Hillier L."/>
            <person name="Hinrichs A.S."/>
            <person name="Holmes I."/>
            <person name="Hoskins R.A."/>
            <person name="Hubisz M.J."/>
            <person name="Hultmark D."/>
            <person name="Huntley M.A."/>
            <person name="Jaffe D.B."/>
            <person name="Jagadeeshan S."/>
            <person name="Jeck W.R."/>
            <person name="Johnson J."/>
            <person name="Jones C.D."/>
            <person name="Jordan W.C."/>
            <person name="Karpen G.H."/>
            <person name="Kataoka E."/>
            <person name="Keightley P.D."/>
            <person name="Kheradpour P."/>
            <person name="Kirkness E.F."/>
            <person name="Koerich L.B."/>
            <person name="Kristiansen K."/>
            <person name="Kudrna D."/>
            <person name="Kulathinal R.J."/>
            <person name="Kumar S."/>
            <person name="Kwok R."/>
            <person name="Lander E."/>
            <person name="Langley C.H."/>
            <person name="Lapoint R."/>
            <person name="Lazzaro B.P."/>
            <person name="Lee S.J."/>
            <person name="Levesque L."/>
            <person name="Li R."/>
            <person name="Lin C.F."/>
            <person name="Lin M.F."/>
            <person name="Lindblad-Toh K."/>
            <person name="Llopart A."/>
            <person name="Long M."/>
            <person name="Low L."/>
            <person name="Lozovsky E."/>
            <person name="Lu J."/>
            <person name="Luo M."/>
            <person name="Machado C.A."/>
            <person name="Makalowski W."/>
            <person name="Marzo M."/>
            <person name="Matsuda M."/>
            <person name="Matzkin L."/>
            <person name="McAllister B."/>
            <person name="McBride C.S."/>
            <person name="McKernan B."/>
            <person name="McKernan K."/>
            <person name="Mendez-Lago M."/>
            <person name="Minx P."/>
            <person name="Mollenhauer M.U."/>
            <person name="Montooth K."/>
            <person name="Mount S.M."/>
            <person name="Mu X."/>
            <person name="Myers E."/>
            <person name="Negre B."/>
            <person name="Newfeld S."/>
            <person name="Nielsen R."/>
            <person name="Noor M.A."/>
            <person name="O'Grady P."/>
            <person name="Pachter L."/>
            <person name="Papaceit M."/>
            <person name="Parisi M.J."/>
            <person name="Parisi M."/>
            <person name="Parts L."/>
            <person name="Pedersen J.S."/>
            <person name="Pesole G."/>
            <person name="Phillippy A.M."/>
            <person name="Ponting C.P."/>
            <person name="Pop M."/>
            <person name="Porcelli D."/>
            <person name="Powell J.R."/>
            <person name="Prohaska S."/>
            <person name="Pruitt K."/>
            <person name="Puig M."/>
            <person name="Quesneville H."/>
            <person name="Ram K.R."/>
            <person name="Rand D."/>
            <person name="Rasmussen M.D."/>
            <person name="Reed L.K."/>
            <person name="Reenan R."/>
            <person name="Reily A."/>
            <person name="Remington K.A."/>
            <person name="Rieger T.T."/>
            <person name="Ritchie M.G."/>
            <person name="Robin C."/>
            <person name="Rogers Y.H."/>
            <person name="Rohde C."/>
            <person name="Rozas J."/>
            <person name="Rubenfield M.J."/>
            <person name="Ruiz A."/>
            <person name="Russo S."/>
            <person name="Salzberg S.L."/>
            <person name="Sanchez-Gracia A."/>
            <person name="Saranga D.J."/>
            <person name="Sato H."/>
            <person name="Schaeffer S.W."/>
            <person name="Schatz M.C."/>
            <person name="Schlenke T."/>
            <person name="Schwartz R."/>
            <person name="Segarra C."/>
            <person name="Singh R.S."/>
            <person name="Sirot L."/>
            <person name="Sirota M."/>
            <person name="Sisneros N.B."/>
            <person name="Smith C.D."/>
            <person name="Smith T.F."/>
            <person name="Spieth J."/>
            <person name="Stage D.E."/>
            <person name="Stark A."/>
            <person name="Stephan W."/>
            <person name="Strausberg R.L."/>
            <person name="Strempel S."/>
            <person name="Sturgill D."/>
            <person name="Sutton G."/>
            <person name="Sutton G.G."/>
            <person name="Tao W."/>
            <person name="Teichmann S."/>
            <person name="Tobari Y.N."/>
            <person name="Tomimura Y."/>
            <person name="Tsolas J.M."/>
            <person name="Valente V.L."/>
            <person name="Venter E."/>
            <person name="Venter J.C."/>
            <person name="Vicario S."/>
            <person name="Vieira F.G."/>
            <person name="Vilella A.J."/>
            <person name="Villasante A."/>
            <person name="Walenz B."/>
            <person name="Wang J."/>
            <person name="Wasserman M."/>
            <person name="Watts T."/>
            <person name="Wilson D."/>
            <person name="Wilson R.K."/>
            <person name="Wing R.A."/>
            <person name="Wolfner M.F."/>
            <person name="Wong A."/>
            <person name="Wong G.K."/>
            <person name="Wu C.I."/>
            <person name="Wu G."/>
            <person name="Yamamoto D."/>
            <person name="Yang H.P."/>
            <person name="Yang S.P."/>
            <person name="Yorke J.A."/>
            <person name="Yoshida K."/>
            <person name="Zdobnov E."/>
            <person name="Zhang P."/>
            <person name="Zhang Y."/>
            <person name="Zimin A.V."/>
            <person name="Baldwin J."/>
            <person name="Abdouelleil A."/>
            <person name="Abdulkadir J."/>
            <person name="Abebe A."/>
            <person name="Abera B."/>
            <person name="Abreu J."/>
            <person name="Acer S.C."/>
            <person name="Aftuck L."/>
            <person name="Alexander A."/>
            <person name="An P."/>
            <person name="Anderson E."/>
            <person name="Anderson S."/>
            <person name="Arachi H."/>
            <person name="Azer M."/>
            <person name="Bachantsang P."/>
            <person name="Barry A."/>
            <person name="Bayul T."/>
            <person name="Berlin A."/>
            <person name="Bessette D."/>
            <person name="Bloom T."/>
            <person name="Blye J."/>
            <person name="Boguslavskiy L."/>
            <person name="Bonnet C."/>
            <person name="Boukhgalter B."/>
            <person name="Bourzgui I."/>
            <person name="Brown A."/>
            <person name="Cahill P."/>
            <person name="Channer S."/>
            <person name="Cheshatsang Y."/>
            <person name="Chuda L."/>
            <person name="Citroen M."/>
            <person name="Collymore A."/>
            <person name="Cooke P."/>
            <person name="Costello M."/>
            <person name="D'Aco K."/>
            <person name="Daza R."/>
            <person name="De Haan G."/>
            <person name="DeGray S."/>
            <person name="DeMaso C."/>
            <person name="Dhargay N."/>
            <person name="Dooley K."/>
            <person name="Dooley E."/>
            <person name="Doricent M."/>
            <person name="Dorje P."/>
            <person name="Dorjee K."/>
            <person name="Dupes A."/>
            <person name="Elong R."/>
            <person name="Falk J."/>
            <person name="Farina A."/>
            <person name="Faro S."/>
            <person name="Ferguson D."/>
            <person name="Fisher S."/>
            <person name="Foley C.D."/>
            <person name="Franke A."/>
            <person name="Friedrich D."/>
            <person name="Gadbois L."/>
            <person name="Gearin G."/>
            <person name="Gearin C.R."/>
            <person name="Giannoukos G."/>
            <person name="Goode T."/>
            <person name="Graham J."/>
            <person name="Grandbois E."/>
            <person name="Grewal S."/>
            <person name="Gyaltsen K."/>
            <person name="Hafez N."/>
            <person name="Hagos B."/>
            <person name="Hall J."/>
            <person name="Henson C."/>
            <person name="Hollinger A."/>
            <person name="Honan T."/>
            <person name="Huard M.D."/>
            <person name="Hughes L."/>
            <person name="Hurhula B."/>
            <person name="Husby M.E."/>
            <person name="Kamat A."/>
            <person name="Kanga B."/>
            <person name="Kashin S."/>
            <person name="Khazanovich D."/>
            <person name="Kisner P."/>
            <person name="Lance K."/>
            <person name="Lara M."/>
            <person name="Lee W."/>
            <person name="Lennon N."/>
            <person name="Letendre F."/>
            <person name="LeVine R."/>
            <person name="Lipovsky A."/>
            <person name="Liu X."/>
            <person name="Liu J."/>
            <person name="Liu S."/>
            <person name="Lokyitsang T."/>
            <person name="Lokyitsang Y."/>
            <person name="Lubonja R."/>
            <person name="Lui A."/>
            <person name="MacDonald P."/>
            <person name="Magnisalis V."/>
            <person name="Maru K."/>
            <person name="Matthews C."/>
            <person name="McCusker W."/>
            <person name="McDonough S."/>
            <person name="Mehta T."/>
            <person name="Meldrim J."/>
            <person name="Meneus L."/>
            <person name="Mihai O."/>
            <person name="Mihalev A."/>
            <person name="Mihova T."/>
            <person name="Mittelman R."/>
            <person name="Mlenga V."/>
            <person name="Montmayeur A."/>
            <person name="Mulrain L."/>
            <person name="Navidi A."/>
            <person name="Naylor J."/>
            <person name="Negash T."/>
            <person name="Nguyen T."/>
            <person name="Nguyen N."/>
            <person name="Nicol R."/>
            <person name="Norbu C."/>
            <person name="Norbu N."/>
            <person name="Novod N."/>
            <person name="O'Neill B."/>
            <person name="Osman S."/>
            <person name="Markiewicz E."/>
            <person name="Oyono O.L."/>
            <person name="Patti C."/>
            <person name="Phunkhang P."/>
            <person name="Pierre F."/>
            <person name="Priest M."/>
            <person name="Raghuraman S."/>
            <person name="Rege F."/>
            <person name="Reyes R."/>
            <person name="Rise C."/>
            <person name="Rogov P."/>
            <person name="Ross K."/>
            <person name="Ryan E."/>
            <person name="Settipalli S."/>
            <person name="Shea T."/>
            <person name="Sherpa N."/>
            <person name="Shi L."/>
            <person name="Shih D."/>
            <person name="Sparrow T."/>
            <person name="Spaulding J."/>
            <person name="Stalker J."/>
            <person name="Stange-Thomann N."/>
            <person name="Stavropoulos S."/>
            <person name="Stone C."/>
            <person name="Strader C."/>
            <person name="Tesfaye S."/>
            <person name="Thomson T."/>
            <person name="Thoulutsang Y."/>
            <person name="Thoulutsang D."/>
            <person name="Topham K."/>
            <person name="Topping I."/>
            <person name="Tsamla T."/>
            <person name="Vassiliev H."/>
            <person name="Vo A."/>
            <person name="Wangchuk T."/>
            <person name="Wangdi T."/>
            <person name="Weiand M."/>
            <person name="Wilkinson J."/>
            <person name="Wilson A."/>
            <person name="Yadav S."/>
            <person name="Young G."/>
            <person name="Yu Q."/>
            <person name="Zembek L."/>
            <person name="Zhong D."/>
            <person name="Zimmer A."/>
            <person name="Zwirko Z."/>
            <person name="Jaffe D.B."/>
            <person name="Alvarez P."/>
            <person name="Brockman W."/>
            <person name="Butler J."/>
            <person name="Chin C."/>
            <person name="Gnerre S."/>
            <person name="Grabherr M."/>
            <person name="Kleber M."/>
            <person name="Mauceli E."/>
            <person name="MacCallum I."/>
        </authorList>
    </citation>
    <scope>NUCLEOTIDE SEQUENCE [LARGE SCALE GENOMIC DNA]</scope>
    <source>
        <strain evidence="5">white501</strain>
    </source>
</reference>
<evidence type="ECO:0000259" key="3">
    <source>
        <dbReference type="Pfam" id="PF16470"/>
    </source>
</evidence>
<dbReference type="HOGENOM" id="CLU_1046857_0_0_1"/>
<keyword evidence="2" id="KW-0812">Transmembrane</keyword>
<keyword evidence="2" id="KW-0472">Membrane</keyword>
<sequence>MKNDVVRWSRQPTSNTTNSSSSSRSDSNSSSTHKHRSKCNKLNARQLGSHAARSCQQRSSAATTLEDEQQTIIECDIGNFNFDCNLFKTSFLTQHKQKLSGKSSSKSKSNRSRPLAKTKAVLLLALQFSAVVFLCNINVGFVAGSVATAASSAGGSSPAAPSSAPSSPPTVAAPPPSPPSSPLKVDPNGQSPVLPPYVLDYETGGRAKLTPNNGKFGQSGSSGSNNNHIVGHYTHTWAVHIPNGDNGMADAVAKDHGFVNLGKSER</sequence>
<proteinExistence type="predicted"/>
<evidence type="ECO:0000256" key="1">
    <source>
        <dbReference type="SAM" id="MobiDB-lite"/>
    </source>
</evidence>
<dbReference type="Gene3D" id="3.30.70.850">
    <property type="entry name" value="Peptidase S8, pro-domain"/>
    <property type="match status" value="1"/>
</dbReference>
<accession>B4QUW2</accession>
<evidence type="ECO:0000313" key="4">
    <source>
        <dbReference type="EMBL" id="EDX14428.1"/>
    </source>
</evidence>
<dbReference type="Pfam" id="PF16470">
    <property type="entry name" value="S8_pro-domain"/>
    <property type="match status" value="1"/>
</dbReference>
<feature type="compositionally biased region" description="Low complexity" evidence="1">
    <location>
        <begin position="13"/>
        <end position="31"/>
    </location>
</feature>
<feature type="compositionally biased region" description="Low complexity" evidence="1">
    <location>
        <begin position="212"/>
        <end position="223"/>
    </location>
</feature>
<feature type="region of interest" description="Disordered" evidence="1">
    <location>
        <begin position="1"/>
        <end position="39"/>
    </location>
</feature>
<evidence type="ECO:0000313" key="5">
    <source>
        <dbReference type="Proteomes" id="UP000000304"/>
    </source>
</evidence>
<protein>
    <submittedName>
        <fullName evidence="4">GD18197</fullName>
    </submittedName>
</protein>
<feature type="region of interest" description="Disordered" evidence="1">
    <location>
        <begin position="152"/>
        <end position="197"/>
    </location>
</feature>
<dbReference type="InterPro" id="IPR032815">
    <property type="entry name" value="S8_pro-domain"/>
</dbReference>
<dbReference type="EMBL" id="CM000364">
    <property type="protein sequence ID" value="EDX14428.1"/>
    <property type="molecule type" value="Genomic_DNA"/>
</dbReference>
<dbReference type="Bgee" id="FBgn0189736">
    <property type="expression patterns" value="Expressed in adult organism and 3 other cell types or tissues"/>
</dbReference>
<keyword evidence="2" id="KW-1133">Transmembrane helix</keyword>
<evidence type="ECO:0000256" key="2">
    <source>
        <dbReference type="SAM" id="Phobius"/>
    </source>
</evidence>
<dbReference type="InterPro" id="IPR038466">
    <property type="entry name" value="S8_pro-domain_sf"/>
</dbReference>
<dbReference type="Proteomes" id="UP000000304">
    <property type="component" value="Chromosome 3R"/>
</dbReference>
<organism evidence="4 5">
    <name type="scientific">Drosophila simulans</name>
    <name type="common">Fruit fly</name>
    <dbReference type="NCBI Taxonomy" id="7240"/>
    <lineage>
        <taxon>Eukaryota</taxon>
        <taxon>Metazoa</taxon>
        <taxon>Ecdysozoa</taxon>
        <taxon>Arthropoda</taxon>
        <taxon>Hexapoda</taxon>
        <taxon>Insecta</taxon>
        <taxon>Pterygota</taxon>
        <taxon>Neoptera</taxon>
        <taxon>Endopterygota</taxon>
        <taxon>Diptera</taxon>
        <taxon>Brachycera</taxon>
        <taxon>Muscomorpha</taxon>
        <taxon>Ephydroidea</taxon>
        <taxon>Drosophilidae</taxon>
        <taxon>Drosophila</taxon>
        <taxon>Sophophora</taxon>
    </lineage>
</organism>
<dbReference type="STRING" id="7240.B4QUW2"/>